<evidence type="ECO:0000256" key="1">
    <source>
        <dbReference type="ARBA" id="ARBA00023002"/>
    </source>
</evidence>
<proteinExistence type="predicted"/>
<feature type="compositionally biased region" description="Polar residues" evidence="2">
    <location>
        <begin position="258"/>
        <end position="272"/>
    </location>
</feature>
<feature type="region of interest" description="Disordered" evidence="2">
    <location>
        <begin position="433"/>
        <end position="453"/>
    </location>
</feature>
<dbReference type="InterPro" id="IPR025337">
    <property type="entry name" value="Questin_oxidase-like"/>
</dbReference>
<accession>A0A5C3KGN0</accession>
<sequence>MAAEPLEFLFPVPSPPPSRLAPPHWPGVSPESTKALLTALKDNHERWHIFINEKHFHNHAPHRSLALWALGADGKVITAGYKNDCGYEKPTIPPPDKITKENFTEHLGDERFYKSYVDFFSHAIRDSGIGGALEEYLFSPKANVGETNGIPQDKQPRMMARFFSGVVHPLIHTGNGVEFNLPGLVAEGLAQTAVHPPATAPLIPPSLFETSTFKNVIGMAETAGRAIHNAFGSTVDSLDFALDSVLQKSLHIGDSALKPTTASSKNTESGDNVETGGVQTKDVHALDILGWVSKALRTAPTPDEKNSFDTVIGKHAHRLLKFADLWKLDADKLGKDEKYLHGKIEELVWMVTVMYGVGGWTGRGQEQDGSDEHFNADFFLMHLVTSSVFIPSIAASISPIARARFLHSYMVVALAMYVFRGCPPLDIANFQKLKDIPPSGPQPHPSKGTLPSPDSYEAVNADPWLSLLQNTIVHPDEHLTKIQRSLSNWASQFGTRMFRSAPANKAMGVRVVEGHGEDAAGLGLGWDIDVSVATAPANGETVGDDQTIVLDLDGADHLDGLLFLRTAELTASRLGRVREGEPAGPFWDFSGYYLSDGSGRKAHL</sequence>
<reference evidence="3 4" key="1">
    <citation type="journal article" date="2019" name="Nat. Ecol. Evol.">
        <title>Megaphylogeny resolves global patterns of mushroom evolution.</title>
        <authorList>
            <person name="Varga T."/>
            <person name="Krizsan K."/>
            <person name="Foldi C."/>
            <person name="Dima B."/>
            <person name="Sanchez-Garcia M."/>
            <person name="Sanchez-Ramirez S."/>
            <person name="Szollosi G.J."/>
            <person name="Szarkandi J.G."/>
            <person name="Papp V."/>
            <person name="Albert L."/>
            <person name="Andreopoulos W."/>
            <person name="Angelini C."/>
            <person name="Antonin V."/>
            <person name="Barry K.W."/>
            <person name="Bougher N.L."/>
            <person name="Buchanan P."/>
            <person name="Buyck B."/>
            <person name="Bense V."/>
            <person name="Catcheside P."/>
            <person name="Chovatia M."/>
            <person name="Cooper J."/>
            <person name="Damon W."/>
            <person name="Desjardin D."/>
            <person name="Finy P."/>
            <person name="Geml J."/>
            <person name="Haridas S."/>
            <person name="Hughes K."/>
            <person name="Justo A."/>
            <person name="Karasinski D."/>
            <person name="Kautmanova I."/>
            <person name="Kiss B."/>
            <person name="Kocsube S."/>
            <person name="Kotiranta H."/>
            <person name="LaButti K.M."/>
            <person name="Lechner B.E."/>
            <person name="Liimatainen K."/>
            <person name="Lipzen A."/>
            <person name="Lukacs Z."/>
            <person name="Mihaltcheva S."/>
            <person name="Morgado L.N."/>
            <person name="Niskanen T."/>
            <person name="Noordeloos M.E."/>
            <person name="Ohm R.A."/>
            <person name="Ortiz-Santana B."/>
            <person name="Ovrebo C."/>
            <person name="Racz N."/>
            <person name="Riley R."/>
            <person name="Savchenko A."/>
            <person name="Shiryaev A."/>
            <person name="Soop K."/>
            <person name="Spirin V."/>
            <person name="Szebenyi C."/>
            <person name="Tomsovsky M."/>
            <person name="Tulloss R.E."/>
            <person name="Uehling J."/>
            <person name="Grigoriev I.V."/>
            <person name="Vagvolgyi C."/>
            <person name="Papp T."/>
            <person name="Martin F.M."/>
            <person name="Miettinen O."/>
            <person name="Hibbett D.S."/>
            <person name="Nagy L.G."/>
        </authorList>
    </citation>
    <scope>NUCLEOTIDE SEQUENCE [LARGE SCALE GENOMIC DNA]</scope>
    <source>
        <strain evidence="3 4">CBS 121175</strain>
    </source>
</reference>
<dbReference type="PANTHER" id="PTHR35870:SF1">
    <property type="entry name" value="PROTEIN, PUTATIVE (AFU_ORTHOLOGUE AFUA_5G03330)-RELATED"/>
    <property type="match status" value="1"/>
</dbReference>
<evidence type="ECO:0000256" key="2">
    <source>
        <dbReference type="SAM" id="MobiDB-lite"/>
    </source>
</evidence>
<organism evidence="3 4">
    <name type="scientific">Coprinopsis marcescibilis</name>
    <name type="common">Agaric fungus</name>
    <name type="synonym">Psathyrella marcescibilis</name>
    <dbReference type="NCBI Taxonomy" id="230819"/>
    <lineage>
        <taxon>Eukaryota</taxon>
        <taxon>Fungi</taxon>
        <taxon>Dikarya</taxon>
        <taxon>Basidiomycota</taxon>
        <taxon>Agaricomycotina</taxon>
        <taxon>Agaricomycetes</taxon>
        <taxon>Agaricomycetidae</taxon>
        <taxon>Agaricales</taxon>
        <taxon>Agaricineae</taxon>
        <taxon>Psathyrellaceae</taxon>
        <taxon>Coprinopsis</taxon>
    </lineage>
</organism>
<dbReference type="STRING" id="230819.A0A5C3KGN0"/>
<keyword evidence="4" id="KW-1185">Reference proteome</keyword>
<evidence type="ECO:0000313" key="4">
    <source>
        <dbReference type="Proteomes" id="UP000307440"/>
    </source>
</evidence>
<dbReference type="OrthoDB" id="10004862at2759"/>
<keyword evidence="1" id="KW-0560">Oxidoreductase</keyword>
<evidence type="ECO:0000313" key="3">
    <source>
        <dbReference type="EMBL" id="TFK19240.1"/>
    </source>
</evidence>
<name>A0A5C3KGN0_COPMA</name>
<gene>
    <name evidence="3" type="ORF">FA15DRAFT_674620</name>
</gene>
<evidence type="ECO:0008006" key="5">
    <source>
        <dbReference type="Google" id="ProtNLM"/>
    </source>
</evidence>
<dbReference type="PANTHER" id="PTHR35870">
    <property type="entry name" value="PROTEIN, PUTATIVE (AFU_ORTHOLOGUE AFUA_5G03330)-RELATED"/>
    <property type="match status" value="1"/>
</dbReference>
<dbReference type="AlphaFoldDB" id="A0A5C3KGN0"/>
<dbReference type="Proteomes" id="UP000307440">
    <property type="component" value="Unassembled WGS sequence"/>
</dbReference>
<dbReference type="EMBL" id="ML210352">
    <property type="protein sequence ID" value="TFK19240.1"/>
    <property type="molecule type" value="Genomic_DNA"/>
</dbReference>
<dbReference type="Pfam" id="PF14027">
    <property type="entry name" value="Questin_oxidase"/>
    <property type="match status" value="1"/>
</dbReference>
<dbReference type="GO" id="GO:0016491">
    <property type="term" value="F:oxidoreductase activity"/>
    <property type="evidence" value="ECO:0007669"/>
    <property type="project" value="UniProtKB-KW"/>
</dbReference>
<feature type="region of interest" description="Disordered" evidence="2">
    <location>
        <begin position="257"/>
        <end position="276"/>
    </location>
</feature>
<protein>
    <recommendedName>
        <fullName evidence="5">Oxidoreductase AflY</fullName>
    </recommendedName>
</protein>